<proteinExistence type="inferred from homology"/>
<keyword evidence="20" id="KW-1185">Reference proteome</keyword>
<gene>
    <name evidence="19" type="ORF">F751_0330</name>
</gene>
<keyword evidence="9" id="KW-0482">Metalloprotease</keyword>
<dbReference type="GO" id="GO:0005615">
    <property type="term" value="C:extracellular space"/>
    <property type="evidence" value="ECO:0007669"/>
    <property type="project" value="TreeGrafter"/>
</dbReference>
<comment type="cofactor">
    <cofactor evidence="12">
        <name>Zn(2+)</name>
        <dbReference type="ChEBI" id="CHEBI:29105"/>
    </cofactor>
    <text evidence="12">Binds 1 zinc ion per subunit.</text>
</comment>
<keyword evidence="5 12" id="KW-0479">Metal-binding</keyword>
<evidence type="ECO:0000259" key="18">
    <source>
        <dbReference type="Pfam" id="PF17900"/>
    </source>
</evidence>
<dbReference type="Gene3D" id="2.60.40.1910">
    <property type="match status" value="1"/>
</dbReference>
<keyword evidence="15" id="KW-0812">Transmembrane</keyword>
<feature type="binding site" evidence="12">
    <location>
        <position position="484"/>
    </location>
    <ligand>
        <name>Zn(2+)</name>
        <dbReference type="ChEBI" id="CHEBI:29105"/>
        <note>catalytic</note>
    </ligand>
</feature>
<dbReference type="InterPro" id="IPR001930">
    <property type="entry name" value="Peptidase_M1"/>
</dbReference>
<keyword evidence="6" id="KW-0378">Hydrolase</keyword>
<evidence type="ECO:0000256" key="1">
    <source>
        <dbReference type="ARBA" id="ARBA00004174"/>
    </source>
</evidence>
<dbReference type="Pfam" id="PF17900">
    <property type="entry name" value="Peptidase_M1_N"/>
    <property type="match status" value="1"/>
</dbReference>
<dbReference type="GO" id="GO:0016020">
    <property type="term" value="C:membrane"/>
    <property type="evidence" value="ECO:0007669"/>
    <property type="project" value="TreeGrafter"/>
</dbReference>
<evidence type="ECO:0000256" key="9">
    <source>
        <dbReference type="ARBA" id="ARBA00023049"/>
    </source>
</evidence>
<dbReference type="InterPro" id="IPR024571">
    <property type="entry name" value="ERAP1-like_C_dom"/>
</dbReference>
<evidence type="ECO:0000256" key="8">
    <source>
        <dbReference type="ARBA" id="ARBA00022848"/>
    </source>
</evidence>
<feature type="domain" description="Peptidase M1 membrane alanine aminopeptidase" evidence="16">
    <location>
        <begin position="390"/>
        <end position="626"/>
    </location>
</feature>
<name>A0A087SB68_AUXPR</name>
<evidence type="ECO:0000256" key="11">
    <source>
        <dbReference type="PIRSR" id="PIRSR634016-1"/>
    </source>
</evidence>
<dbReference type="GO" id="GO:0070006">
    <property type="term" value="F:metalloaminopeptidase activity"/>
    <property type="evidence" value="ECO:0007669"/>
    <property type="project" value="TreeGrafter"/>
</dbReference>
<evidence type="ECO:0000313" key="19">
    <source>
        <dbReference type="EMBL" id="KFM22972.1"/>
    </source>
</evidence>
<dbReference type="PANTHER" id="PTHR11533">
    <property type="entry name" value="PROTEASE M1 ZINC METALLOPROTEASE"/>
    <property type="match status" value="1"/>
</dbReference>
<evidence type="ECO:0000256" key="6">
    <source>
        <dbReference type="ARBA" id="ARBA00022801"/>
    </source>
</evidence>
<dbReference type="CDD" id="cd09601">
    <property type="entry name" value="M1_APN-Q_like"/>
    <property type="match status" value="1"/>
</dbReference>
<dbReference type="GO" id="GO:0042277">
    <property type="term" value="F:peptide binding"/>
    <property type="evidence" value="ECO:0007669"/>
    <property type="project" value="TreeGrafter"/>
</dbReference>
<dbReference type="SUPFAM" id="SSF63737">
    <property type="entry name" value="Leukotriene A4 hydrolase N-terminal domain"/>
    <property type="match status" value="1"/>
</dbReference>
<evidence type="ECO:0000259" key="17">
    <source>
        <dbReference type="Pfam" id="PF11838"/>
    </source>
</evidence>
<dbReference type="PRINTS" id="PR00756">
    <property type="entry name" value="ALADIPTASE"/>
</dbReference>
<feature type="region of interest" description="Disordered" evidence="14">
    <location>
        <begin position="1"/>
        <end position="48"/>
    </location>
</feature>
<dbReference type="RefSeq" id="XP_011395839.1">
    <property type="nucleotide sequence ID" value="XM_011397537.1"/>
</dbReference>
<dbReference type="GO" id="GO:0008270">
    <property type="term" value="F:zinc ion binding"/>
    <property type="evidence" value="ECO:0007669"/>
    <property type="project" value="InterPro"/>
</dbReference>
<dbReference type="GO" id="GO:0043171">
    <property type="term" value="P:peptide catabolic process"/>
    <property type="evidence" value="ECO:0007669"/>
    <property type="project" value="TreeGrafter"/>
</dbReference>
<dbReference type="AlphaFoldDB" id="A0A087SB68"/>
<feature type="domain" description="ERAP1-like C-terminal" evidence="17">
    <location>
        <begin position="718"/>
        <end position="911"/>
    </location>
</feature>
<feature type="transmembrane region" description="Helical" evidence="15">
    <location>
        <begin position="111"/>
        <end position="134"/>
    </location>
</feature>
<evidence type="ECO:0000256" key="12">
    <source>
        <dbReference type="PIRSR" id="PIRSR634016-3"/>
    </source>
</evidence>
<dbReference type="EMBL" id="KL662085">
    <property type="protein sequence ID" value="KFM22972.1"/>
    <property type="molecule type" value="Genomic_DNA"/>
</dbReference>
<dbReference type="InterPro" id="IPR050344">
    <property type="entry name" value="Peptidase_M1_aminopeptidases"/>
</dbReference>
<dbReference type="GO" id="GO:0005737">
    <property type="term" value="C:cytoplasm"/>
    <property type="evidence" value="ECO:0007669"/>
    <property type="project" value="TreeGrafter"/>
</dbReference>
<evidence type="ECO:0000256" key="5">
    <source>
        <dbReference type="ARBA" id="ARBA00022723"/>
    </source>
</evidence>
<keyword evidence="7 12" id="KW-0862">Zinc</keyword>
<dbReference type="Gene3D" id="1.25.50.20">
    <property type="match status" value="2"/>
</dbReference>
<sequence>MSRDTGPPANGRPGDTAPRFTLDEVELDAEPSGLSPSQDRRGLTTGTGPSSDAAVFNLDLDYSDDDALLDWEQYAGLRRFRCCGREWTLPSWARPRPPDWWWTYTKRQRRLLLSGAACCLTFILLIAALAAAAASGHSILPGLIGRGDAEYCAWVEPRLPPGIVPRRYALTLGTKMAAPYVVEGSLTIDLNVTKAARCVVLHAASGLGIQGVWLGNGTGGAQGELRDRPGHQQLVLQFPSTLQPGEGNSLHFRFAYNLSEGLSGSSYTLGAETHSLATTQFEATSARSAFPCFDEPALKAVFVLTVEAPATYTVLSNMPASAVHHEGEGHGPALASWHFPPTPPMSTYLLAIVIGELAGTSRLVPGATAGADPRNVTVWGTPDRRASLEFAADIASKVLPAYEAAFGVPYSMPKLDLVAIPDFSAGAMENWGLILYRETALLTSPTSSLADRRWVAKVVAHEMAHMWFGDLVTMEWWGELWLNEGFASYLEFLGAQAASPELDIFLSFYTDVLPDALEEDSLNSSHPLSIPQGMGCGGFSRRMTGVNTSERIESLFDSIEYNKGAAVLRMLRAWVNRGAGLGALEAAAGINPAQDPFLAGLQAYLNLGAYNATTGSELWRALAGPLGLPDLPKRMRAWTYQQGYPLVRVSLDEGGRVWLQQSRFGIAGVTPCDSTAAFWLPVALATADTPTGKPTWTEFSGCQSAAPVLQNAASAGTWVKANAGQYGFFRVQYDEALWARLVAAAPTLPPTDLAGLLEDSWALAEAGELGIDTFLNLVGSLAARSPEDYEPWAAALPYLERVAQLAPCSTLWQNYLAQTLFNTFLRQDAGGQANTSTAPPPLAFSFDAPSPEGAGVGQRLLRPAILAAAGRYGHLAITAQALELVPNLTASSVDPDARSALLATAVRAGHRDVLVWAWLGRKWRPVSEKLGGGNEGARRMGSLLESVASLFSNQTAIPEVEAVFAASRGVVTEGIYLERARETIETNAVWVTAHGSKLCTWAAQHAKLKP</sequence>
<dbReference type="Pfam" id="PF11838">
    <property type="entry name" value="ERAP1_C"/>
    <property type="match status" value="1"/>
</dbReference>
<evidence type="ECO:0000256" key="4">
    <source>
        <dbReference type="ARBA" id="ARBA00022670"/>
    </source>
</evidence>
<evidence type="ECO:0000256" key="2">
    <source>
        <dbReference type="ARBA" id="ARBA00010136"/>
    </source>
</evidence>
<dbReference type="InterPro" id="IPR014782">
    <property type="entry name" value="Peptidase_M1_dom"/>
</dbReference>
<dbReference type="InterPro" id="IPR034016">
    <property type="entry name" value="M1_APN-typ"/>
</dbReference>
<keyword evidence="15" id="KW-1133">Transmembrane helix</keyword>
<dbReference type="Proteomes" id="UP000028924">
    <property type="component" value="Unassembled WGS sequence"/>
</dbReference>
<feature type="binding site" evidence="12">
    <location>
        <position position="461"/>
    </location>
    <ligand>
        <name>Zn(2+)</name>
        <dbReference type="ChEBI" id="CHEBI:29105"/>
        <note>catalytic</note>
    </ligand>
</feature>
<dbReference type="GO" id="GO:0006508">
    <property type="term" value="P:proteolysis"/>
    <property type="evidence" value="ECO:0007669"/>
    <property type="project" value="UniProtKB-KW"/>
</dbReference>
<comment type="subcellular location">
    <subcellularLocation>
        <location evidence="1">Microsome membrane</location>
        <topology evidence="1">Peripheral membrane protein</topology>
    </subcellularLocation>
</comment>
<dbReference type="InterPro" id="IPR027268">
    <property type="entry name" value="Peptidase_M4/M1_CTD_sf"/>
</dbReference>
<evidence type="ECO:0000256" key="3">
    <source>
        <dbReference type="ARBA" id="ARBA00022438"/>
    </source>
</evidence>
<evidence type="ECO:0000256" key="10">
    <source>
        <dbReference type="ARBA" id="ARBA00029840"/>
    </source>
</evidence>
<evidence type="ECO:0000259" key="16">
    <source>
        <dbReference type="Pfam" id="PF01433"/>
    </source>
</evidence>
<dbReference type="SUPFAM" id="SSF55486">
    <property type="entry name" value="Metalloproteases ('zincins'), catalytic domain"/>
    <property type="match status" value="1"/>
</dbReference>
<organism evidence="19 20">
    <name type="scientific">Auxenochlorella protothecoides</name>
    <name type="common">Green microalga</name>
    <name type="synonym">Chlorella protothecoides</name>
    <dbReference type="NCBI Taxonomy" id="3075"/>
    <lineage>
        <taxon>Eukaryota</taxon>
        <taxon>Viridiplantae</taxon>
        <taxon>Chlorophyta</taxon>
        <taxon>core chlorophytes</taxon>
        <taxon>Trebouxiophyceae</taxon>
        <taxon>Chlorellales</taxon>
        <taxon>Chlorellaceae</taxon>
        <taxon>Auxenochlorella</taxon>
    </lineage>
</organism>
<keyword evidence="3 19" id="KW-0031">Aminopeptidase</keyword>
<dbReference type="OrthoDB" id="10031169at2759"/>
<keyword evidence="4" id="KW-0645">Protease</keyword>
<feature type="site" description="Transition state stabilizer" evidence="13">
    <location>
        <position position="561"/>
    </location>
</feature>
<evidence type="ECO:0000256" key="7">
    <source>
        <dbReference type="ARBA" id="ARBA00022833"/>
    </source>
</evidence>
<dbReference type="KEGG" id="apro:F751_0330"/>
<dbReference type="Gene3D" id="1.10.390.10">
    <property type="entry name" value="Neutral Protease Domain 2"/>
    <property type="match status" value="1"/>
</dbReference>
<dbReference type="eggNOG" id="KOG1046">
    <property type="taxonomic scope" value="Eukaryota"/>
</dbReference>
<keyword evidence="15" id="KW-0472">Membrane</keyword>
<dbReference type="FunFam" id="1.10.390.10:FF:000006">
    <property type="entry name" value="Puromycin-sensitive aminopeptidase"/>
    <property type="match status" value="1"/>
</dbReference>
<dbReference type="InterPro" id="IPR045357">
    <property type="entry name" value="Aminopeptidase_N-like_N"/>
</dbReference>
<keyword evidence="8" id="KW-0256">Endoplasmic reticulum</keyword>
<dbReference type="Gene3D" id="2.60.40.1730">
    <property type="entry name" value="tricorn interacting facor f3 domain"/>
    <property type="match status" value="1"/>
</dbReference>
<evidence type="ECO:0000313" key="20">
    <source>
        <dbReference type="Proteomes" id="UP000028924"/>
    </source>
</evidence>
<accession>A0A087SB68</accession>
<feature type="active site" description="Proton acceptor" evidence="11">
    <location>
        <position position="462"/>
    </location>
</feature>
<reference evidence="19 20" key="1">
    <citation type="journal article" date="2014" name="BMC Genomics">
        <title>Oil accumulation mechanisms of the oleaginous microalga Chlorella protothecoides revealed through its genome, transcriptomes, and proteomes.</title>
        <authorList>
            <person name="Gao C."/>
            <person name="Wang Y."/>
            <person name="Shen Y."/>
            <person name="Yan D."/>
            <person name="He X."/>
            <person name="Dai J."/>
            <person name="Wu Q."/>
        </authorList>
    </citation>
    <scope>NUCLEOTIDE SEQUENCE [LARGE SCALE GENOMIC DNA]</scope>
    <source>
        <strain evidence="19 20">0710</strain>
    </source>
</reference>
<evidence type="ECO:0000256" key="15">
    <source>
        <dbReference type="SAM" id="Phobius"/>
    </source>
</evidence>
<keyword evidence="8" id="KW-0492">Microsome</keyword>
<dbReference type="GeneID" id="23611721"/>
<dbReference type="STRING" id="3075.A0A087SB68"/>
<feature type="domain" description="Aminopeptidase N-like N-terminal" evidence="18">
    <location>
        <begin position="164"/>
        <end position="349"/>
    </location>
</feature>
<evidence type="ECO:0000256" key="14">
    <source>
        <dbReference type="SAM" id="MobiDB-lite"/>
    </source>
</evidence>
<dbReference type="PANTHER" id="PTHR11533:SF299">
    <property type="entry name" value="AMINOPEPTIDASE"/>
    <property type="match status" value="1"/>
</dbReference>
<dbReference type="InterPro" id="IPR042097">
    <property type="entry name" value="Aminopeptidase_N-like_N_sf"/>
</dbReference>
<evidence type="ECO:0000256" key="13">
    <source>
        <dbReference type="PIRSR" id="PIRSR634016-4"/>
    </source>
</evidence>
<protein>
    <recommendedName>
        <fullName evidence="10">Alpha-aminoacylpeptide hydrolase</fullName>
    </recommendedName>
</protein>
<comment type="similarity">
    <text evidence="2">Belongs to the peptidase M1 family.</text>
</comment>
<feature type="binding site" evidence="12">
    <location>
        <position position="465"/>
    </location>
    <ligand>
        <name>Zn(2+)</name>
        <dbReference type="ChEBI" id="CHEBI:29105"/>
        <note>catalytic</note>
    </ligand>
</feature>
<dbReference type="Pfam" id="PF01433">
    <property type="entry name" value="Peptidase_M1"/>
    <property type="match status" value="1"/>
</dbReference>